<accession>A0A8J3B9M6</accession>
<dbReference type="InterPro" id="IPR006305">
    <property type="entry name" value="FliQ"/>
</dbReference>
<dbReference type="InterPro" id="IPR002191">
    <property type="entry name" value="Bac_export_3"/>
</dbReference>
<dbReference type="PANTHER" id="PTHR34040:SF2">
    <property type="entry name" value="FLAGELLAR BIOSYNTHETIC PROTEIN FLIQ"/>
    <property type="match status" value="1"/>
</dbReference>
<protein>
    <recommendedName>
        <fullName evidence="3 9">Flagellar biosynthetic protein FliQ</fullName>
    </recommendedName>
</protein>
<dbReference type="EMBL" id="BMOF01000014">
    <property type="protein sequence ID" value="GGJ97828.1"/>
    <property type="molecule type" value="Genomic_DNA"/>
</dbReference>
<keyword evidence="10" id="KW-0969">Cilium</keyword>
<evidence type="ECO:0000256" key="9">
    <source>
        <dbReference type="RuleBase" id="RU364090"/>
    </source>
</evidence>
<gene>
    <name evidence="9 10" type="primary">fliQ</name>
    <name evidence="10" type="ORF">GCM10007043_09680</name>
</gene>
<keyword evidence="10" id="KW-0282">Flagellum</keyword>
<dbReference type="GO" id="GO:0044780">
    <property type="term" value="P:bacterial-type flagellum assembly"/>
    <property type="evidence" value="ECO:0007669"/>
    <property type="project" value="InterPro"/>
</dbReference>
<keyword evidence="5 9" id="KW-0812">Transmembrane</keyword>
<dbReference type="GO" id="GO:0009306">
    <property type="term" value="P:protein secretion"/>
    <property type="evidence" value="ECO:0007669"/>
    <property type="project" value="InterPro"/>
</dbReference>
<dbReference type="Pfam" id="PF01313">
    <property type="entry name" value="Bac_export_3"/>
    <property type="match status" value="1"/>
</dbReference>
<name>A0A8J3B9M6_9BACI</name>
<keyword evidence="11" id="KW-1185">Reference proteome</keyword>
<dbReference type="GO" id="GO:0009425">
    <property type="term" value="C:bacterial-type flagellum basal body"/>
    <property type="evidence" value="ECO:0007669"/>
    <property type="project" value="UniProtKB-SubCell"/>
</dbReference>
<evidence type="ECO:0000256" key="6">
    <source>
        <dbReference type="ARBA" id="ARBA00022989"/>
    </source>
</evidence>
<keyword evidence="7 9" id="KW-0472">Membrane</keyword>
<dbReference type="PIRSF" id="PIRSF004669">
    <property type="entry name" value="FliQ"/>
    <property type="match status" value="1"/>
</dbReference>
<comment type="similarity">
    <text evidence="2 9">Belongs to the FliQ/MopD/SpaQ family.</text>
</comment>
<organism evidence="10 11">
    <name type="scientific">Calditerricola satsumensis</name>
    <dbReference type="NCBI Taxonomy" id="373054"/>
    <lineage>
        <taxon>Bacteria</taxon>
        <taxon>Bacillati</taxon>
        <taxon>Bacillota</taxon>
        <taxon>Bacilli</taxon>
        <taxon>Bacillales</taxon>
        <taxon>Bacillaceae</taxon>
        <taxon>Calditerricola</taxon>
    </lineage>
</organism>
<dbReference type="RefSeq" id="WP_054671765.1">
    <property type="nucleotide sequence ID" value="NZ_BMOF01000014.1"/>
</dbReference>
<dbReference type="NCBIfam" id="TIGR01402">
    <property type="entry name" value="fliQ"/>
    <property type="match status" value="1"/>
</dbReference>
<reference evidence="10" key="2">
    <citation type="submission" date="2020-09" db="EMBL/GenBank/DDBJ databases">
        <authorList>
            <person name="Sun Q."/>
            <person name="Ohkuma M."/>
        </authorList>
    </citation>
    <scope>NUCLEOTIDE SEQUENCE</scope>
    <source>
        <strain evidence="10">JCM 14719</strain>
    </source>
</reference>
<evidence type="ECO:0000256" key="7">
    <source>
        <dbReference type="ARBA" id="ARBA00023136"/>
    </source>
</evidence>
<dbReference type="AlphaFoldDB" id="A0A8J3B9M6"/>
<evidence type="ECO:0000256" key="4">
    <source>
        <dbReference type="ARBA" id="ARBA00022475"/>
    </source>
</evidence>
<sequence length="89" mass="9823">MTPEAVVHLAREAVTVTLLVCGPLLGVALLVGFVVSLFQAVTQIQEQTLVFIPKIVAVFLSVIVFGPWMLRQLLSFTHAMFDQIRMLAQ</sequence>
<dbReference type="PANTHER" id="PTHR34040">
    <property type="entry name" value="FLAGELLAR BIOSYNTHETIC PROTEIN FLIQ"/>
    <property type="match status" value="1"/>
</dbReference>
<keyword evidence="10" id="KW-0966">Cell projection</keyword>
<feature type="transmembrane region" description="Helical" evidence="9">
    <location>
        <begin position="16"/>
        <end position="38"/>
    </location>
</feature>
<evidence type="ECO:0000313" key="11">
    <source>
        <dbReference type="Proteomes" id="UP000637720"/>
    </source>
</evidence>
<keyword evidence="4 9" id="KW-1003">Cell membrane</keyword>
<comment type="function">
    <text evidence="9">Role in flagellar biosynthesis.</text>
</comment>
<keyword evidence="8 9" id="KW-0975">Bacterial flagellum</keyword>
<proteinExistence type="inferred from homology"/>
<evidence type="ECO:0000256" key="2">
    <source>
        <dbReference type="ARBA" id="ARBA00006156"/>
    </source>
</evidence>
<comment type="subcellular location">
    <subcellularLocation>
        <location evidence="1 9">Cell membrane</location>
        <topology evidence="1">Multi-pass membrane protein</topology>
    </subcellularLocation>
    <subcellularLocation>
        <location evidence="9">Bacterial flagellum basal body</location>
    </subcellularLocation>
</comment>
<evidence type="ECO:0000313" key="10">
    <source>
        <dbReference type="EMBL" id="GGJ97828.1"/>
    </source>
</evidence>
<dbReference type="PRINTS" id="PR00952">
    <property type="entry name" value="TYPE3IMQPROT"/>
</dbReference>
<feature type="transmembrane region" description="Helical" evidence="9">
    <location>
        <begin position="50"/>
        <end position="70"/>
    </location>
</feature>
<dbReference type="GO" id="GO:0005886">
    <property type="term" value="C:plasma membrane"/>
    <property type="evidence" value="ECO:0007669"/>
    <property type="project" value="UniProtKB-SubCell"/>
</dbReference>
<dbReference type="Proteomes" id="UP000637720">
    <property type="component" value="Unassembled WGS sequence"/>
</dbReference>
<reference evidence="10" key="1">
    <citation type="journal article" date="2014" name="Int. J. Syst. Evol. Microbiol.">
        <title>Complete genome sequence of Corynebacterium casei LMG S-19264T (=DSM 44701T), isolated from a smear-ripened cheese.</title>
        <authorList>
            <consortium name="US DOE Joint Genome Institute (JGI-PGF)"/>
            <person name="Walter F."/>
            <person name="Albersmeier A."/>
            <person name="Kalinowski J."/>
            <person name="Ruckert C."/>
        </authorList>
    </citation>
    <scope>NUCLEOTIDE SEQUENCE</scope>
    <source>
        <strain evidence="10">JCM 14719</strain>
    </source>
</reference>
<keyword evidence="6 9" id="KW-1133">Transmembrane helix</keyword>
<evidence type="ECO:0000256" key="8">
    <source>
        <dbReference type="ARBA" id="ARBA00023143"/>
    </source>
</evidence>
<evidence type="ECO:0000256" key="1">
    <source>
        <dbReference type="ARBA" id="ARBA00004651"/>
    </source>
</evidence>
<evidence type="ECO:0000256" key="5">
    <source>
        <dbReference type="ARBA" id="ARBA00022692"/>
    </source>
</evidence>
<evidence type="ECO:0000256" key="3">
    <source>
        <dbReference type="ARBA" id="ARBA00021718"/>
    </source>
</evidence>
<comment type="caution">
    <text evidence="10">The sequence shown here is derived from an EMBL/GenBank/DDBJ whole genome shotgun (WGS) entry which is preliminary data.</text>
</comment>